<organism evidence="8 9">
    <name type="scientific">Mesosutterella faecium</name>
    <dbReference type="NCBI Taxonomy" id="2925194"/>
    <lineage>
        <taxon>Bacteria</taxon>
        <taxon>Pseudomonadati</taxon>
        <taxon>Pseudomonadota</taxon>
        <taxon>Betaproteobacteria</taxon>
        <taxon>Burkholderiales</taxon>
        <taxon>Sutterellaceae</taxon>
        <taxon>Mesosutterella</taxon>
    </lineage>
</organism>
<accession>A0ABT7IPJ2</accession>
<evidence type="ECO:0000256" key="1">
    <source>
        <dbReference type="ARBA" id="ARBA00001966"/>
    </source>
</evidence>
<feature type="domain" description="Radical SAM core" evidence="7">
    <location>
        <begin position="47"/>
        <end position="275"/>
    </location>
</feature>
<dbReference type="NCBIfam" id="TIGR03956">
    <property type="entry name" value="rSAM_HydE"/>
    <property type="match status" value="1"/>
</dbReference>
<dbReference type="SFLD" id="SFLDG01060">
    <property type="entry name" value="BATS_domain_containing"/>
    <property type="match status" value="1"/>
</dbReference>
<reference evidence="8" key="1">
    <citation type="submission" date="2023-03" db="EMBL/GenBank/DDBJ databases">
        <title>Mesosutterella sp. nov. isolated from porcine feces.</title>
        <authorList>
            <person name="Yu S."/>
        </authorList>
    </citation>
    <scope>NUCLEOTIDE SEQUENCE</scope>
    <source>
        <strain evidence="8">AGMB02718</strain>
    </source>
</reference>
<dbReference type="InterPro" id="IPR058240">
    <property type="entry name" value="rSAM_sf"/>
</dbReference>
<keyword evidence="5" id="KW-0411">Iron-sulfur</keyword>
<protein>
    <submittedName>
        <fullName evidence="8">[FeFe] hydrogenase H-cluster radical SAM maturase HydE</fullName>
    </submittedName>
</protein>
<sequence length="408" mass="45360">MKPLTELLGQESFSRADLARLIGLQDPAEREALYRAAYEVKARRVGRVDYYRGLIEFSNICVKNCLYCGIRKGSRGVRRFESTLEEILEQAKWVCGHRYGSVVLQSGERTDPKFIDFVDEAVRGIKRVTGGRLGITLCVGEQTEETYRRWFASGAHRYLLRIEESSPAFYATMHPDDGRHLWQVRHECLLALRRAGYQVGTGVMIGLPGQSEEMLADDLLYFRDMKIDMIGMGPYIVAHDTPMGQAVLKAGLDTDAHRARRFELGLNMIAAARLLMPEANIAATTALQGLNRHGRELGLRAGANVLMPIVTLPRFRPSYQLYDGKPCVEDTSAQCANCLTARVRWAGDEVGWDSWGDSNAFFERTGQRPAPGQAAGSGGAAAPRRGRTIPICGESQIGPCESWQAEKE</sequence>
<keyword evidence="4" id="KW-0408">Iron</keyword>
<dbReference type="CDD" id="cd01335">
    <property type="entry name" value="Radical_SAM"/>
    <property type="match status" value="1"/>
</dbReference>
<gene>
    <name evidence="8" type="primary">hydE</name>
    <name evidence="8" type="ORF">MUN46_010110</name>
</gene>
<evidence type="ECO:0000256" key="2">
    <source>
        <dbReference type="ARBA" id="ARBA00022691"/>
    </source>
</evidence>
<evidence type="ECO:0000256" key="3">
    <source>
        <dbReference type="ARBA" id="ARBA00022723"/>
    </source>
</evidence>
<dbReference type="EMBL" id="JAKZJU020000001">
    <property type="protein sequence ID" value="MDL2060289.1"/>
    <property type="molecule type" value="Genomic_DNA"/>
</dbReference>
<proteinExistence type="predicted"/>
<dbReference type="InterPro" id="IPR034422">
    <property type="entry name" value="HydE/PylB-like"/>
</dbReference>
<dbReference type="InterPro" id="IPR013785">
    <property type="entry name" value="Aldolase_TIM"/>
</dbReference>
<evidence type="ECO:0000256" key="6">
    <source>
        <dbReference type="SAM" id="MobiDB-lite"/>
    </source>
</evidence>
<dbReference type="RefSeq" id="WP_243376704.1">
    <property type="nucleotide sequence ID" value="NZ_JAKZJU020000001.1"/>
</dbReference>
<dbReference type="SMART" id="SM00729">
    <property type="entry name" value="Elp3"/>
    <property type="match status" value="1"/>
</dbReference>
<keyword evidence="9" id="KW-1185">Reference proteome</keyword>
<keyword evidence="3" id="KW-0479">Metal-binding</keyword>
<keyword evidence="2" id="KW-0949">S-adenosyl-L-methionine</keyword>
<dbReference type="Gene3D" id="3.20.20.70">
    <property type="entry name" value="Aldolase class I"/>
    <property type="match status" value="1"/>
</dbReference>
<dbReference type="PANTHER" id="PTHR43726">
    <property type="entry name" value="3-METHYLORNITHINE SYNTHASE"/>
    <property type="match status" value="1"/>
</dbReference>
<dbReference type="SUPFAM" id="SSF102114">
    <property type="entry name" value="Radical SAM enzymes"/>
    <property type="match status" value="1"/>
</dbReference>
<dbReference type="InterPro" id="IPR006638">
    <property type="entry name" value="Elp3/MiaA/NifB-like_rSAM"/>
</dbReference>
<evidence type="ECO:0000256" key="5">
    <source>
        <dbReference type="ARBA" id="ARBA00023014"/>
    </source>
</evidence>
<dbReference type="InterPro" id="IPR024021">
    <property type="entry name" value="FeFe-hyd_HydE_rSAM"/>
</dbReference>
<evidence type="ECO:0000259" key="7">
    <source>
        <dbReference type="PROSITE" id="PS51918"/>
    </source>
</evidence>
<dbReference type="SFLD" id="SFLDG01280">
    <property type="entry name" value="HydE/PylB-like"/>
    <property type="match status" value="1"/>
</dbReference>
<comment type="cofactor">
    <cofactor evidence="1">
        <name>[4Fe-4S] cluster</name>
        <dbReference type="ChEBI" id="CHEBI:49883"/>
    </cofactor>
</comment>
<dbReference type="InterPro" id="IPR007197">
    <property type="entry name" value="rSAM"/>
</dbReference>
<feature type="region of interest" description="Disordered" evidence="6">
    <location>
        <begin position="366"/>
        <end position="408"/>
    </location>
</feature>
<comment type="caution">
    <text evidence="8">The sequence shown here is derived from an EMBL/GenBank/DDBJ whole genome shotgun (WGS) entry which is preliminary data.</text>
</comment>
<dbReference type="Pfam" id="PF04055">
    <property type="entry name" value="Radical_SAM"/>
    <property type="match status" value="1"/>
</dbReference>
<dbReference type="SFLD" id="SFLDS00029">
    <property type="entry name" value="Radical_SAM"/>
    <property type="match status" value="1"/>
</dbReference>
<dbReference type="PANTHER" id="PTHR43726:SF1">
    <property type="entry name" value="BIOTIN SYNTHASE"/>
    <property type="match status" value="1"/>
</dbReference>
<name>A0ABT7IPJ2_9BURK</name>
<evidence type="ECO:0000256" key="4">
    <source>
        <dbReference type="ARBA" id="ARBA00023004"/>
    </source>
</evidence>
<evidence type="ECO:0000313" key="8">
    <source>
        <dbReference type="EMBL" id="MDL2060289.1"/>
    </source>
</evidence>
<evidence type="ECO:0000313" key="9">
    <source>
        <dbReference type="Proteomes" id="UP001165481"/>
    </source>
</evidence>
<dbReference type="Proteomes" id="UP001165481">
    <property type="component" value="Unassembled WGS sequence"/>
</dbReference>
<dbReference type="PROSITE" id="PS51918">
    <property type="entry name" value="RADICAL_SAM"/>
    <property type="match status" value="1"/>
</dbReference>